<evidence type="ECO:0000259" key="8">
    <source>
        <dbReference type="PROSITE" id="PS50054"/>
    </source>
</evidence>
<dbReference type="InterPro" id="IPR044506">
    <property type="entry name" value="CDC14_C"/>
</dbReference>
<evidence type="ECO:0000256" key="2">
    <source>
        <dbReference type="ARBA" id="ARBA00013064"/>
    </source>
</evidence>
<dbReference type="InterPro" id="IPR029021">
    <property type="entry name" value="Prot-tyrosine_phosphatase-like"/>
</dbReference>
<feature type="region of interest" description="Disordered" evidence="7">
    <location>
        <begin position="373"/>
        <end position="400"/>
    </location>
</feature>
<keyword evidence="4" id="KW-0378">Hydrolase</keyword>
<dbReference type="EMBL" id="HBIN01015600">
    <property type="protein sequence ID" value="CAE0441721.1"/>
    <property type="molecule type" value="Transcribed_RNA"/>
</dbReference>
<sequence length="415" mass="48214">MSRNMSDAEISANAVEFIKDRLYYIPLKERPVKRKRHAFFSIDDELEYWNFYLDFGPLNLGQLYRFCVILLDILKDPALENKKIFYYSSTQSDKRANAAFLISAFAMIYLNRTPEEAFMPFRSSPPFPPFHDATPIQCTYNLTIPDCLSGLCEAMKLKYFDFNQFNVEEYEHYERVENGDFNWLVQNKFLAFAGPFEMKRDIGDGYLTLTPEDYIPYFKKNGVTLVIRLNRKCYDEKRFIRHGIKHVDLFYPDGSNPPESILQKFLKVCEGEKGAIAVHCKAGLGRTGSCIGCYMMKHHGMTAAQAIGWMRIARPGSVIGPQQHFLQENEARMHQEGQRYRANVLRKPKQCNDSETKLNNNAIHEKRLMLESKEWDSESAQSLSSSSDSQDMRIVFSQGDHLRLRKEEARSTFHK</sequence>
<evidence type="ECO:0000256" key="6">
    <source>
        <dbReference type="ARBA" id="ARBA00023306"/>
    </source>
</evidence>
<dbReference type="GO" id="GO:0051301">
    <property type="term" value="P:cell division"/>
    <property type="evidence" value="ECO:0007669"/>
    <property type="project" value="UniProtKB-KW"/>
</dbReference>
<evidence type="ECO:0000256" key="7">
    <source>
        <dbReference type="SAM" id="MobiDB-lite"/>
    </source>
</evidence>
<evidence type="ECO:0000256" key="3">
    <source>
        <dbReference type="ARBA" id="ARBA00022618"/>
    </source>
</evidence>
<protein>
    <recommendedName>
        <fullName evidence="2">protein-tyrosine-phosphatase</fullName>
        <ecNumber evidence="2">3.1.3.48</ecNumber>
    </recommendedName>
</protein>
<dbReference type="Pfam" id="PF00782">
    <property type="entry name" value="DSPc"/>
    <property type="match status" value="1"/>
</dbReference>
<dbReference type="AlphaFoldDB" id="A0A7S3PJW5"/>
<comment type="similarity">
    <text evidence="1">Belongs to the protein-tyrosine phosphatase family. Non-receptor class CDC14 subfamily.</text>
</comment>
<gene>
    <name evidence="10" type="ORF">ASTO00021_LOCUS11843</name>
</gene>
<dbReference type="PROSITE" id="PS00383">
    <property type="entry name" value="TYR_PHOSPHATASE_1"/>
    <property type="match status" value="1"/>
</dbReference>
<evidence type="ECO:0000256" key="4">
    <source>
        <dbReference type="ARBA" id="ARBA00022801"/>
    </source>
</evidence>
<accession>A0A7S3PJW5</accession>
<dbReference type="CDD" id="cd17657">
    <property type="entry name" value="CDC14_N"/>
    <property type="match status" value="1"/>
</dbReference>
<keyword evidence="5" id="KW-0904">Protein phosphatase</keyword>
<feature type="domain" description="Tyrosine-protein phosphatase" evidence="8">
    <location>
        <begin position="180"/>
        <end position="338"/>
    </location>
</feature>
<feature type="domain" description="Tyrosine specific protein phosphatases" evidence="9">
    <location>
        <begin position="263"/>
        <end position="325"/>
    </location>
</feature>
<dbReference type="CDD" id="cd14499">
    <property type="entry name" value="CDC14_C"/>
    <property type="match status" value="1"/>
</dbReference>
<evidence type="ECO:0000259" key="9">
    <source>
        <dbReference type="PROSITE" id="PS50056"/>
    </source>
</evidence>
<feature type="compositionally biased region" description="Low complexity" evidence="7">
    <location>
        <begin position="378"/>
        <end position="389"/>
    </location>
</feature>
<reference evidence="10" key="1">
    <citation type="submission" date="2021-01" db="EMBL/GenBank/DDBJ databases">
        <authorList>
            <person name="Corre E."/>
            <person name="Pelletier E."/>
            <person name="Niang G."/>
            <person name="Scheremetjew M."/>
            <person name="Finn R."/>
            <person name="Kale V."/>
            <person name="Holt S."/>
            <person name="Cochrane G."/>
            <person name="Meng A."/>
            <person name="Brown T."/>
            <person name="Cohen L."/>
        </authorList>
    </citation>
    <scope>NUCLEOTIDE SEQUENCE</scope>
    <source>
        <strain evidence="10">GSBS06</strain>
    </source>
</reference>
<dbReference type="InterPro" id="IPR050561">
    <property type="entry name" value="PTP"/>
</dbReference>
<dbReference type="PROSITE" id="PS50056">
    <property type="entry name" value="TYR_PHOSPHATASE_2"/>
    <property type="match status" value="1"/>
</dbReference>
<organism evidence="10">
    <name type="scientific">Aplanochytrium stocchinoi</name>
    <dbReference type="NCBI Taxonomy" id="215587"/>
    <lineage>
        <taxon>Eukaryota</taxon>
        <taxon>Sar</taxon>
        <taxon>Stramenopiles</taxon>
        <taxon>Bigyra</taxon>
        <taxon>Labyrinthulomycetes</taxon>
        <taxon>Thraustochytrida</taxon>
        <taxon>Thraustochytriidae</taxon>
        <taxon>Aplanochytrium</taxon>
    </lineage>
</organism>
<dbReference type="InterPro" id="IPR020422">
    <property type="entry name" value="TYR_PHOSPHATASE_DUAL_dom"/>
</dbReference>
<keyword evidence="6" id="KW-0131">Cell cycle</keyword>
<evidence type="ECO:0000256" key="1">
    <source>
        <dbReference type="ARBA" id="ARBA00007315"/>
    </source>
</evidence>
<dbReference type="InterPro" id="IPR016130">
    <property type="entry name" value="Tyr_Pase_AS"/>
</dbReference>
<dbReference type="EC" id="3.1.3.48" evidence="2"/>
<dbReference type="InterPro" id="IPR000340">
    <property type="entry name" value="Dual-sp_phosphatase_cat-dom"/>
</dbReference>
<evidence type="ECO:0000313" key="10">
    <source>
        <dbReference type="EMBL" id="CAE0441721.1"/>
    </source>
</evidence>
<dbReference type="SUPFAM" id="SSF52799">
    <property type="entry name" value="(Phosphotyrosine protein) phosphatases II"/>
    <property type="match status" value="2"/>
</dbReference>
<dbReference type="PANTHER" id="PTHR23339">
    <property type="entry name" value="TYROSINE SPECIFIC PROTEIN PHOSPHATASE AND DUAL SPECIFICITY PROTEIN PHOSPHATASE"/>
    <property type="match status" value="1"/>
</dbReference>
<dbReference type="SMART" id="SM00195">
    <property type="entry name" value="DSPc"/>
    <property type="match status" value="1"/>
</dbReference>
<dbReference type="Pfam" id="PF14671">
    <property type="entry name" value="DSPn"/>
    <property type="match status" value="1"/>
</dbReference>
<proteinExistence type="inferred from homology"/>
<dbReference type="InterPro" id="IPR000387">
    <property type="entry name" value="Tyr_Pase_dom"/>
</dbReference>
<dbReference type="GO" id="GO:0004725">
    <property type="term" value="F:protein tyrosine phosphatase activity"/>
    <property type="evidence" value="ECO:0007669"/>
    <property type="project" value="UniProtKB-EC"/>
</dbReference>
<dbReference type="Gene3D" id="3.90.190.10">
    <property type="entry name" value="Protein tyrosine phosphatase superfamily"/>
    <property type="match status" value="2"/>
</dbReference>
<keyword evidence="3" id="KW-0132">Cell division</keyword>
<dbReference type="PROSITE" id="PS50054">
    <property type="entry name" value="TYR_PHOSPHATASE_DUAL"/>
    <property type="match status" value="1"/>
</dbReference>
<dbReference type="InterPro" id="IPR029260">
    <property type="entry name" value="DSPn"/>
</dbReference>
<evidence type="ECO:0000256" key="5">
    <source>
        <dbReference type="ARBA" id="ARBA00022912"/>
    </source>
</evidence>
<name>A0A7S3PJW5_9STRA</name>
<dbReference type="FunFam" id="3.90.190.10:FF:000006">
    <property type="entry name" value="Dual specificity protein phosphatase CDC14B"/>
    <property type="match status" value="1"/>
</dbReference>